<feature type="compositionally biased region" description="Basic and acidic residues" evidence="3">
    <location>
        <begin position="309"/>
        <end position="337"/>
    </location>
</feature>
<dbReference type="Gene3D" id="3.40.50.150">
    <property type="entry name" value="Vaccinia Virus protein VP39"/>
    <property type="match status" value="1"/>
</dbReference>
<protein>
    <submittedName>
        <fullName evidence="5">S-adenosyl-L-methionine-dependent methyltransferase</fullName>
    </submittedName>
</protein>
<evidence type="ECO:0000256" key="3">
    <source>
        <dbReference type="SAM" id="MobiDB-lite"/>
    </source>
</evidence>
<name>A0AAV9G4A7_9PEZI</name>
<dbReference type="Pfam" id="PF13847">
    <property type="entry name" value="Methyltransf_31"/>
    <property type="match status" value="1"/>
</dbReference>
<dbReference type="GO" id="GO:0003838">
    <property type="term" value="F:sterol 24-C-methyltransferase activity"/>
    <property type="evidence" value="ECO:0007669"/>
    <property type="project" value="TreeGrafter"/>
</dbReference>
<dbReference type="PANTHER" id="PTHR44068">
    <property type="entry name" value="ZGC:194242"/>
    <property type="match status" value="1"/>
</dbReference>
<dbReference type="EMBL" id="MU866022">
    <property type="protein sequence ID" value="KAK4442276.1"/>
    <property type="molecule type" value="Genomic_DNA"/>
</dbReference>
<evidence type="ECO:0000259" key="4">
    <source>
        <dbReference type="Pfam" id="PF13847"/>
    </source>
</evidence>
<dbReference type="InterPro" id="IPR050447">
    <property type="entry name" value="Erg6_SMT_methyltransf"/>
</dbReference>
<keyword evidence="1" id="KW-0808">Transferase</keyword>
<feature type="compositionally biased region" description="Basic and acidic residues" evidence="3">
    <location>
        <begin position="348"/>
        <end position="373"/>
    </location>
</feature>
<evidence type="ECO:0000256" key="2">
    <source>
        <dbReference type="ARBA" id="ARBA00038188"/>
    </source>
</evidence>
<reference evidence="5" key="2">
    <citation type="submission" date="2023-05" db="EMBL/GenBank/DDBJ databases">
        <authorList>
            <consortium name="Lawrence Berkeley National Laboratory"/>
            <person name="Steindorff A."/>
            <person name="Hensen N."/>
            <person name="Bonometti L."/>
            <person name="Westerberg I."/>
            <person name="Brannstrom I.O."/>
            <person name="Guillou S."/>
            <person name="Cros-Aarteil S."/>
            <person name="Calhoun S."/>
            <person name="Haridas S."/>
            <person name="Kuo A."/>
            <person name="Mondo S."/>
            <person name="Pangilinan J."/>
            <person name="Riley R."/>
            <person name="Labutti K."/>
            <person name="Andreopoulos B."/>
            <person name="Lipzen A."/>
            <person name="Chen C."/>
            <person name="Yanf M."/>
            <person name="Daum C."/>
            <person name="Ng V."/>
            <person name="Clum A."/>
            <person name="Ohm R."/>
            <person name="Martin F."/>
            <person name="Silar P."/>
            <person name="Natvig D."/>
            <person name="Lalanne C."/>
            <person name="Gautier V."/>
            <person name="Ament-Velasquez S.L."/>
            <person name="Kruys A."/>
            <person name="Hutchinson M.I."/>
            <person name="Powell A.J."/>
            <person name="Barry K."/>
            <person name="Miller A.N."/>
            <person name="Grigoriev I.V."/>
            <person name="Debuchy R."/>
            <person name="Gladieux P."/>
            <person name="Thoren M.H."/>
            <person name="Johannesson H."/>
        </authorList>
    </citation>
    <scope>NUCLEOTIDE SEQUENCE</scope>
    <source>
        <strain evidence="5">PSN243</strain>
    </source>
</reference>
<proteinExistence type="inferred from homology"/>
<accession>A0AAV9G4A7</accession>
<comment type="similarity">
    <text evidence="2">Belongs to the class I-like SAM-binding methyltransferase superfamily. Erg6/SMT family.</text>
</comment>
<dbReference type="GO" id="GO:0006696">
    <property type="term" value="P:ergosterol biosynthetic process"/>
    <property type="evidence" value="ECO:0007669"/>
    <property type="project" value="TreeGrafter"/>
</dbReference>
<feature type="non-terminal residue" evidence="5">
    <location>
        <position position="373"/>
    </location>
</feature>
<feature type="region of interest" description="Disordered" evidence="3">
    <location>
        <begin position="295"/>
        <end position="373"/>
    </location>
</feature>
<evidence type="ECO:0000313" key="6">
    <source>
        <dbReference type="Proteomes" id="UP001321760"/>
    </source>
</evidence>
<organism evidence="5 6">
    <name type="scientific">Podospora aff. communis PSN243</name>
    <dbReference type="NCBI Taxonomy" id="3040156"/>
    <lineage>
        <taxon>Eukaryota</taxon>
        <taxon>Fungi</taxon>
        <taxon>Dikarya</taxon>
        <taxon>Ascomycota</taxon>
        <taxon>Pezizomycotina</taxon>
        <taxon>Sordariomycetes</taxon>
        <taxon>Sordariomycetidae</taxon>
        <taxon>Sordariales</taxon>
        <taxon>Podosporaceae</taxon>
        <taxon>Podospora</taxon>
    </lineage>
</organism>
<sequence length="373" mass="41737">MAEVPIMGDNPQVTVNANPQLQSYYKTVESRLGYRLLLGGTRHFGFWDHDTHWPFPLSQSLRRMEDKLAEVLSLPSGSRVLDAGCGVGHVALRMASQHGLSVSAIDVVPHHVEKAKQSITRHKLEKKINVRHADYHHLDFLPPSSLDGIYTMETLVHATDPESVLAGFFRLLKPGGHLALFEYDHSLVDQDTPDELADAMQKVNLYSAMPTNARSHPGVFKAMLEDAGFTNVVVRDYSENIKPMTRLFYALAVVPYKLVKVFKAEKRFVNTVAGVGSWKGRDRWRYVAISAVKPGGDETTEQEEENENREEGEKKEESQKKETIRRVDVDTETEARNEVGITTAEAPRGMEVETKVEDGAKKEGGTETKGVKK</sequence>
<dbReference type="SUPFAM" id="SSF53335">
    <property type="entry name" value="S-adenosyl-L-methionine-dependent methyltransferases"/>
    <property type="match status" value="1"/>
</dbReference>
<feature type="domain" description="Methyltransferase" evidence="4">
    <location>
        <begin position="76"/>
        <end position="204"/>
    </location>
</feature>
<dbReference type="InterPro" id="IPR029063">
    <property type="entry name" value="SAM-dependent_MTases_sf"/>
</dbReference>
<dbReference type="InterPro" id="IPR025714">
    <property type="entry name" value="Methyltranfer_dom"/>
</dbReference>
<keyword evidence="6" id="KW-1185">Reference proteome</keyword>
<gene>
    <name evidence="5" type="ORF">QBC34DRAFT_338939</name>
</gene>
<feature type="compositionally biased region" description="Acidic residues" evidence="3">
    <location>
        <begin position="298"/>
        <end position="308"/>
    </location>
</feature>
<dbReference type="AlphaFoldDB" id="A0AAV9G4A7"/>
<dbReference type="CDD" id="cd02440">
    <property type="entry name" value="AdoMet_MTases"/>
    <property type="match status" value="1"/>
</dbReference>
<dbReference type="PANTHER" id="PTHR44068:SF1">
    <property type="entry name" value="HYPOTHETICAL LOC100005854"/>
    <property type="match status" value="1"/>
</dbReference>
<comment type="caution">
    <text evidence="5">The sequence shown here is derived from an EMBL/GenBank/DDBJ whole genome shotgun (WGS) entry which is preliminary data.</text>
</comment>
<reference evidence="5" key="1">
    <citation type="journal article" date="2023" name="Mol. Phylogenet. Evol.">
        <title>Genome-scale phylogeny and comparative genomics of the fungal order Sordariales.</title>
        <authorList>
            <person name="Hensen N."/>
            <person name="Bonometti L."/>
            <person name="Westerberg I."/>
            <person name="Brannstrom I.O."/>
            <person name="Guillou S."/>
            <person name="Cros-Aarteil S."/>
            <person name="Calhoun S."/>
            <person name="Haridas S."/>
            <person name="Kuo A."/>
            <person name="Mondo S."/>
            <person name="Pangilinan J."/>
            <person name="Riley R."/>
            <person name="LaButti K."/>
            <person name="Andreopoulos B."/>
            <person name="Lipzen A."/>
            <person name="Chen C."/>
            <person name="Yan M."/>
            <person name="Daum C."/>
            <person name="Ng V."/>
            <person name="Clum A."/>
            <person name="Steindorff A."/>
            <person name="Ohm R.A."/>
            <person name="Martin F."/>
            <person name="Silar P."/>
            <person name="Natvig D.O."/>
            <person name="Lalanne C."/>
            <person name="Gautier V."/>
            <person name="Ament-Velasquez S.L."/>
            <person name="Kruys A."/>
            <person name="Hutchinson M.I."/>
            <person name="Powell A.J."/>
            <person name="Barry K."/>
            <person name="Miller A.N."/>
            <person name="Grigoriev I.V."/>
            <person name="Debuchy R."/>
            <person name="Gladieux P."/>
            <person name="Hiltunen Thoren M."/>
            <person name="Johannesson H."/>
        </authorList>
    </citation>
    <scope>NUCLEOTIDE SEQUENCE</scope>
    <source>
        <strain evidence="5">PSN243</strain>
    </source>
</reference>
<dbReference type="Proteomes" id="UP001321760">
    <property type="component" value="Unassembled WGS sequence"/>
</dbReference>
<keyword evidence="5" id="KW-0489">Methyltransferase</keyword>
<dbReference type="GO" id="GO:0005783">
    <property type="term" value="C:endoplasmic reticulum"/>
    <property type="evidence" value="ECO:0007669"/>
    <property type="project" value="TreeGrafter"/>
</dbReference>
<dbReference type="GO" id="GO:0032259">
    <property type="term" value="P:methylation"/>
    <property type="evidence" value="ECO:0007669"/>
    <property type="project" value="UniProtKB-KW"/>
</dbReference>
<evidence type="ECO:0000313" key="5">
    <source>
        <dbReference type="EMBL" id="KAK4442276.1"/>
    </source>
</evidence>
<evidence type="ECO:0000256" key="1">
    <source>
        <dbReference type="ARBA" id="ARBA00022679"/>
    </source>
</evidence>